<sequence>MAFLSSTWATLLTAALLVSSVASQEPDPRKQPGFLFPVSGEKAIYYMMDTVEVTYYSFYDTADLFTFCRPGVGQLIYQQKAPGFNATLQRPVPILLNFTSDTPCWFNVRTGPNGVDGANSETFNVIGEERSSGRQVFGLDSASSSSPSSTATPSSSISSSSTSSGSAAASTSSGNTPNASANPGASESTSSSEGPGGLSAGASAGIGIGVSLGVIAIAGGAFFIWWRRRHPRRTGAVELDGGGGNNNRPPPPGYGSAGVGQFHDEEVTQKWHYSRELDTINSPVEIATSNPATGDLGRTHHEMEA</sequence>
<evidence type="ECO:0000256" key="7">
    <source>
        <dbReference type="SAM" id="SignalP"/>
    </source>
</evidence>
<feature type="compositionally biased region" description="Low complexity" evidence="5">
    <location>
        <begin position="141"/>
        <end position="193"/>
    </location>
</feature>
<feature type="signal peptide" evidence="7">
    <location>
        <begin position="1"/>
        <end position="23"/>
    </location>
</feature>
<gene>
    <name evidence="8" type="ORF">C8A03DRAFT_36999</name>
</gene>
<dbReference type="GO" id="GO:0016020">
    <property type="term" value="C:membrane"/>
    <property type="evidence" value="ECO:0007669"/>
    <property type="project" value="UniProtKB-SubCell"/>
</dbReference>
<name>A0AAN7C4D3_9PEZI</name>
<dbReference type="PANTHER" id="PTHR15549:SF33">
    <property type="entry name" value="MEMBRANE PROTEIN WSC4, PUTATIVE (AFU_ORTHOLOGUE AFUA_5G09020)-RELATED"/>
    <property type="match status" value="1"/>
</dbReference>
<evidence type="ECO:0008006" key="10">
    <source>
        <dbReference type="Google" id="ProtNLM"/>
    </source>
</evidence>
<evidence type="ECO:0000256" key="2">
    <source>
        <dbReference type="ARBA" id="ARBA00022692"/>
    </source>
</evidence>
<feature type="region of interest" description="Disordered" evidence="5">
    <location>
        <begin position="286"/>
        <end position="305"/>
    </location>
</feature>
<dbReference type="GO" id="GO:0071944">
    <property type="term" value="C:cell periphery"/>
    <property type="evidence" value="ECO:0007669"/>
    <property type="project" value="UniProtKB-ARBA"/>
</dbReference>
<evidence type="ECO:0000313" key="9">
    <source>
        <dbReference type="Proteomes" id="UP001303760"/>
    </source>
</evidence>
<evidence type="ECO:0000256" key="4">
    <source>
        <dbReference type="ARBA" id="ARBA00023136"/>
    </source>
</evidence>
<keyword evidence="3 6" id="KW-1133">Transmembrane helix</keyword>
<proteinExistence type="predicted"/>
<dbReference type="EMBL" id="MU860291">
    <property type="protein sequence ID" value="KAK4235168.1"/>
    <property type="molecule type" value="Genomic_DNA"/>
</dbReference>
<keyword evidence="4 6" id="KW-0472">Membrane</keyword>
<dbReference type="Proteomes" id="UP001303760">
    <property type="component" value="Unassembled WGS sequence"/>
</dbReference>
<dbReference type="InterPro" id="IPR051694">
    <property type="entry name" value="Immunoregulatory_rcpt-like"/>
</dbReference>
<feature type="region of interest" description="Disordered" evidence="5">
    <location>
        <begin position="137"/>
        <end position="196"/>
    </location>
</feature>
<dbReference type="PANTHER" id="PTHR15549">
    <property type="entry name" value="PAIRED IMMUNOGLOBULIN-LIKE TYPE 2 RECEPTOR"/>
    <property type="match status" value="1"/>
</dbReference>
<feature type="transmembrane region" description="Helical" evidence="6">
    <location>
        <begin position="204"/>
        <end position="226"/>
    </location>
</feature>
<reference evidence="8" key="2">
    <citation type="submission" date="2023-05" db="EMBL/GenBank/DDBJ databases">
        <authorList>
            <consortium name="Lawrence Berkeley National Laboratory"/>
            <person name="Steindorff A."/>
            <person name="Hensen N."/>
            <person name="Bonometti L."/>
            <person name="Westerberg I."/>
            <person name="Brannstrom I.O."/>
            <person name="Guillou S."/>
            <person name="Cros-Aarteil S."/>
            <person name="Calhoun S."/>
            <person name="Haridas S."/>
            <person name="Kuo A."/>
            <person name="Mondo S."/>
            <person name="Pangilinan J."/>
            <person name="Riley R."/>
            <person name="Labutti K."/>
            <person name="Andreopoulos B."/>
            <person name="Lipzen A."/>
            <person name="Chen C."/>
            <person name="Yanf M."/>
            <person name="Daum C."/>
            <person name="Ng V."/>
            <person name="Clum A."/>
            <person name="Ohm R."/>
            <person name="Martin F."/>
            <person name="Silar P."/>
            <person name="Natvig D."/>
            <person name="Lalanne C."/>
            <person name="Gautier V."/>
            <person name="Ament-Velasquez S.L."/>
            <person name="Kruys A."/>
            <person name="Hutchinson M.I."/>
            <person name="Powell A.J."/>
            <person name="Barry K."/>
            <person name="Miller A.N."/>
            <person name="Grigoriev I.V."/>
            <person name="Debuchy R."/>
            <person name="Gladieux P."/>
            <person name="Thoren M.H."/>
            <person name="Johannesson H."/>
        </authorList>
    </citation>
    <scope>NUCLEOTIDE SEQUENCE</scope>
    <source>
        <strain evidence="8">CBS 532.94</strain>
    </source>
</reference>
<feature type="chain" id="PRO_5042863430" description="Mid2 domain-containing protein" evidence="7">
    <location>
        <begin position="24"/>
        <end position="305"/>
    </location>
</feature>
<protein>
    <recommendedName>
        <fullName evidence="10">Mid2 domain-containing protein</fullName>
    </recommendedName>
</protein>
<keyword evidence="2 6" id="KW-0812">Transmembrane</keyword>
<accession>A0AAN7C4D3</accession>
<evidence type="ECO:0000256" key="5">
    <source>
        <dbReference type="SAM" id="MobiDB-lite"/>
    </source>
</evidence>
<comment type="caution">
    <text evidence="8">The sequence shown here is derived from an EMBL/GenBank/DDBJ whole genome shotgun (WGS) entry which is preliminary data.</text>
</comment>
<evidence type="ECO:0000256" key="3">
    <source>
        <dbReference type="ARBA" id="ARBA00022989"/>
    </source>
</evidence>
<evidence type="ECO:0000256" key="6">
    <source>
        <dbReference type="SAM" id="Phobius"/>
    </source>
</evidence>
<keyword evidence="7" id="KW-0732">Signal</keyword>
<keyword evidence="9" id="KW-1185">Reference proteome</keyword>
<evidence type="ECO:0000313" key="8">
    <source>
        <dbReference type="EMBL" id="KAK4235168.1"/>
    </source>
</evidence>
<organism evidence="8 9">
    <name type="scientific">Achaetomium macrosporum</name>
    <dbReference type="NCBI Taxonomy" id="79813"/>
    <lineage>
        <taxon>Eukaryota</taxon>
        <taxon>Fungi</taxon>
        <taxon>Dikarya</taxon>
        <taxon>Ascomycota</taxon>
        <taxon>Pezizomycotina</taxon>
        <taxon>Sordariomycetes</taxon>
        <taxon>Sordariomycetidae</taxon>
        <taxon>Sordariales</taxon>
        <taxon>Chaetomiaceae</taxon>
        <taxon>Achaetomium</taxon>
    </lineage>
</organism>
<evidence type="ECO:0000256" key="1">
    <source>
        <dbReference type="ARBA" id="ARBA00004167"/>
    </source>
</evidence>
<dbReference type="AlphaFoldDB" id="A0AAN7C4D3"/>
<comment type="subcellular location">
    <subcellularLocation>
        <location evidence="1">Membrane</location>
        <topology evidence="1">Single-pass membrane protein</topology>
    </subcellularLocation>
</comment>
<reference evidence="8" key="1">
    <citation type="journal article" date="2023" name="Mol. Phylogenet. Evol.">
        <title>Genome-scale phylogeny and comparative genomics of the fungal order Sordariales.</title>
        <authorList>
            <person name="Hensen N."/>
            <person name="Bonometti L."/>
            <person name="Westerberg I."/>
            <person name="Brannstrom I.O."/>
            <person name="Guillou S."/>
            <person name="Cros-Aarteil S."/>
            <person name="Calhoun S."/>
            <person name="Haridas S."/>
            <person name="Kuo A."/>
            <person name="Mondo S."/>
            <person name="Pangilinan J."/>
            <person name="Riley R."/>
            <person name="LaButti K."/>
            <person name="Andreopoulos B."/>
            <person name="Lipzen A."/>
            <person name="Chen C."/>
            <person name="Yan M."/>
            <person name="Daum C."/>
            <person name="Ng V."/>
            <person name="Clum A."/>
            <person name="Steindorff A."/>
            <person name="Ohm R.A."/>
            <person name="Martin F."/>
            <person name="Silar P."/>
            <person name="Natvig D.O."/>
            <person name="Lalanne C."/>
            <person name="Gautier V."/>
            <person name="Ament-Velasquez S.L."/>
            <person name="Kruys A."/>
            <person name="Hutchinson M.I."/>
            <person name="Powell A.J."/>
            <person name="Barry K."/>
            <person name="Miller A.N."/>
            <person name="Grigoriev I.V."/>
            <person name="Debuchy R."/>
            <person name="Gladieux P."/>
            <person name="Hiltunen Thoren M."/>
            <person name="Johannesson H."/>
        </authorList>
    </citation>
    <scope>NUCLEOTIDE SEQUENCE</scope>
    <source>
        <strain evidence="8">CBS 532.94</strain>
    </source>
</reference>